<proteinExistence type="predicted"/>
<name>A0A9P6IMS9_9FUNG</name>
<keyword evidence="3" id="KW-1185">Reference proteome</keyword>
<gene>
    <name evidence="2" type="ORF">BGZ65_010776</name>
</gene>
<comment type="caution">
    <text evidence="2">The sequence shown here is derived from an EMBL/GenBank/DDBJ whole genome shotgun (WGS) entry which is preliminary data.</text>
</comment>
<dbReference type="AlphaFoldDB" id="A0A9P6IMS9"/>
<evidence type="ECO:0000313" key="2">
    <source>
        <dbReference type="EMBL" id="KAF9939347.1"/>
    </source>
</evidence>
<accession>A0A9P6IMS9</accession>
<evidence type="ECO:0000313" key="3">
    <source>
        <dbReference type="Proteomes" id="UP000749646"/>
    </source>
</evidence>
<feature type="compositionally biased region" description="Acidic residues" evidence="1">
    <location>
        <begin position="47"/>
        <end position="59"/>
    </location>
</feature>
<protein>
    <submittedName>
        <fullName evidence="2">Uncharacterized protein</fullName>
    </submittedName>
</protein>
<dbReference type="Proteomes" id="UP000749646">
    <property type="component" value="Unassembled WGS sequence"/>
</dbReference>
<organism evidence="2 3">
    <name type="scientific">Modicella reniformis</name>
    <dbReference type="NCBI Taxonomy" id="1440133"/>
    <lineage>
        <taxon>Eukaryota</taxon>
        <taxon>Fungi</taxon>
        <taxon>Fungi incertae sedis</taxon>
        <taxon>Mucoromycota</taxon>
        <taxon>Mortierellomycotina</taxon>
        <taxon>Mortierellomycetes</taxon>
        <taxon>Mortierellales</taxon>
        <taxon>Mortierellaceae</taxon>
        <taxon>Modicella</taxon>
    </lineage>
</organism>
<evidence type="ECO:0000256" key="1">
    <source>
        <dbReference type="SAM" id="MobiDB-lite"/>
    </source>
</evidence>
<reference evidence="2" key="1">
    <citation type="journal article" date="2020" name="Fungal Divers.">
        <title>Resolving the Mortierellaceae phylogeny through synthesis of multi-gene phylogenetics and phylogenomics.</title>
        <authorList>
            <person name="Vandepol N."/>
            <person name="Liber J."/>
            <person name="Desiro A."/>
            <person name="Na H."/>
            <person name="Kennedy M."/>
            <person name="Barry K."/>
            <person name="Grigoriev I.V."/>
            <person name="Miller A.N."/>
            <person name="O'Donnell K."/>
            <person name="Stajich J.E."/>
            <person name="Bonito G."/>
        </authorList>
    </citation>
    <scope>NUCLEOTIDE SEQUENCE</scope>
    <source>
        <strain evidence="2">MES-2147</strain>
    </source>
</reference>
<sequence>MKQELCVHFDHLPELITTKLAKVNGSYESIAETIDTEPNNDFVNTLDEAEEEAEEEESEDSRHTWGA</sequence>
<dbReference type="EMBL" id="JAAAHW010009536">
    <property type="protein sequence ID" value="KAF9939347.1"/>
    <property type="molecule type" value="Genomic_DNA"/>
</dbReference>
<feature type="region of interest" description="Disordered" evidence="1">
    <location>
        <begin position="47"/>
        <end position="67"/>
    </location>
</feature>